<dbReference type="PANTHER" id="PTHR48111">
    <property type="entry name" value="REGULATOR OF RPOS"/>
    <property type="match status" value="1"/>
</dbReference>
<feature type="modified residue" description="4-aspartylphosphate" evidence="6">
    <location>
        <position position="51"/>
    </location>
</feature>
<dbReference type="Gene3D" id="3.40.50.2300">
    <property type="match status" value="1"/>
</dbReference>
<evidence type="ECO:0000256" key="3">
    <source>
        <dbReference type="ARBA" id="ARBA00023015"/>
    </source>
</evidence>
<dbReference type="OrthoDB" id="9812490at2"/>
<dbReference type="InParanoid" id="A0A543B2Q9"/>
<gene>
    <name evidence="10" type="ORF">FB566_4702</name>
</gene>
<evidence type="ECO:0000256" key="5">
    <source>
        <dbReference type="ARBA" id="ARBA00023163"/>
    </source>
</evidence>
<feature type="DNA-binding region" description="OmpR/PhoB-type" evidence="7">
    <location>
        <begin position="125"/>
        <end position="223"/>
    </location>
</feature>
<dbReference type="GO" id="GO:0000156">
    <property type="term" value="F:phosphorelay response regulator activity"/>
    <property type="evidence" value="ECO:0007669"/>
    <property type="project" value="TreeGrafter"/>
</dbReference>
<evidence type="ECO:0000313" key="10">
    <source>
        <dbReference type="EMBL" id="TQL79101.1"/>
    </source>
</evidence>
<dbReference type="RefSeq" id="WP_142044153.1">
    <property type="nucleotide sequence ID" value="NZ_JBHTGS010000002.1"/>
</dbReference>
<keyword evidence="2" id="KW-0902">Two-component regulatory system</keyword>
<dbReference type="FunFam" id="3.40.50.2300:FF:000001">
    <property type="entry name" value="DNA-binding response regulator PhoB"/>
    <property type="match status" value="1"/>
</dbReference>
<protein>
    <submittedName>
        <fullName evidence="10">DNA-binding response OmpR family regulator</fullName>
    </submittedName>
</protein>
<keyword evidence="3" id="KW-0805">Transcription regulation</keyword>
<dbReference type="GO" id="GO:0000976">
    <property type="term" value="F:transcription cis-regulatory region binding"/>
    <property type="evidence" value="ECO:0007669"/>
    <property type="project" value="TreeGrafter"/>
</dbReference>
<dbReference type="Pfam" id="PF00072">
    <property type="entry name" value="Response_reg"/>
    <property type="match status" value="1"/>
</dbReference>
<reference evidence="10 11" key="1">
    <citation type="submission" date="2019-06" db="EMBL/GenBank/DDBJ databases">
        <title>Sequencing the genomes of 1000 actinobacteria strains.</title>
        <authorList>
            <person name="Klenk H.-P."/>
        </authorList>
    </citation>
    <scope>NUCLEOTIDE SEQUENCE [LARGE SCALE GENOMIC DNA]</scope>
    <source>
        <strain evidence="10 11">DSM 45928</strain>
    </source>
</reference>
<dbReference type="PROSITE" id="PS51755">
    <property type="entry name" value="OMPR_PHOB"/>
    <property type="match status" value="1"/>
</dbReference>
<dbReference type="PROSITE" id="PS50110">
    <property type="entry name" value="RESPONSE_REGULATORY"/>
    <property type="match status" value="1"/>
</dbReference>
<dbReference type="SMART" id="SM00448">
    <property type="entry name" value="REC"/>
    <property type="match status" value="1"/>
</dbReference>
<sequence length="226" mass="24757">MRLLIVEDEKRLAEVVAAGLAAEGHAVDTAHDGLTGLEMARSADYDVIILDIMLPRMNGYQVCETLRRENIATPILMLTAMDGEYDEAEGLDIGADDYLTKPFSFVVLQARVRALLRRGPAKPAPVAWRFGDLTVDPATRTCRRGGVTIPVTVKEFAVLEYLATRAGEVVSKSDILEHVWDFAYDGDVNIVEVYISNLRRKVDTPFSRSAIKTVRGAGYTLAANGG</sequence>
<dbReference type="InterPro" id="IPR011006">
    <property type="entry name" value="CheY-like_superfamily"/>
</dbReference>
<dbReference type="SUPFAM" id="SSF52172">
    <property type="entry name" value="CheY-like"/>
    <property type="match status" value="1"/>
</dbReference>
<organism evidence="10 11">
    <name type="scientific">Stackebrandtia endophytica</name>
    <dbReference type="NCBI Taxonomy" id="1496996"/>
    <lineage>
        <taxon>Bacteria</taxon>
        <taxon>Bacillati</taxon>
        <taxon>Actinomycetota</taxon>
        <taxon>Actinomycetes</taxon>
        <taxon>Glycomycetales</taxon>
        <taxon>Glycomycetaceae</taxon>
        <taxon>Stackebrandtia</taxon>
    </lineage>
</organism>
<dbReference type="CDD" id="cd00383">
    <property type="entry name" value="trans_reg_C"/>
    <property type="match status" value="1"/>
</dbReference>
<name>A0A543B2Q9_9ACTN</name>
<dbReference type="FunFam" id="1.10.10.10:FF:000005">
    <property type="entry name" value="Two-component system response regulator"/>
    <property type="match status" value="1"/>
</dbReference>
<keyword evidence="5" id="KW-0804">Transcription</keyword>
<dbReference type="SMART" id="SM00862">
    <property type="entry name" value="Trans_reg_C"/>
    <property type="match status" value="1"/>
</dbReference>
<evidence type="ECO:0000256" key="6">
    <source>
        <dbReference type="PROSITE-ProRule" id="PRU00169"/>
    </source>
</evidence>
<accession>A0A543B2Q9</accession>
<dbReference type="Pfam" id="PF00486">
    <property type="entry name" value="Trans_reg_C"/>
    <property type="match status" value="1"/>
</dbReference>
<dbReference type="PANTHER" id="PTHR48111:SF36">
    <property type="entry name" value="TRANSCRIPTIONAL REGULATORY PROTEIN CUTR"/>
    <property type="match status" value="1"/>
</dbReference>
<keyword evidence="4 7" id="KW-0238">DNA-binding</keyword>
<feature type="domain" description="OmpR/PhoB-type" evidence="9">
    <location>
        <begin position="125"/>
        <end position="223"/>
    </location>
</feature>
<evidence type="ECO:0000256" key="2">
    <source>
        <dbReference type="ARBA" id="ARBA00023012"/>
    </source>
</evidence>
<dbReference type="FunCoup" id="A0A543B2Q9">
    <property type="interactions" value="5"/>
</dbReference>
<dbReference type="GO" id="GO:0005829">
    <property type="term" value="C:cytosol"/>
    <property type="evidence" value="ECO:0007669"/>
    <property type="project" value="TreeGrafter"/>
</dbReference>
<evidence type="ECO:0000259" key="9">
    <source>
        <dbReference type="PROSITE" id="PS51755"/>
    </source>
</evidence>
<dbReference type="InterPro" id="IPR001789">
    <property type="entry name" value="Sig_transdc_resp-reg_receiver"/>
</dbReference>
<dbReference type="AlphaFoldDB" id="A0A543B2Q9"/>
<keyword evidence="1 6" id="KW-0597">Phosphoprotein</keyword>
<evidence type="ECO:0000256" key="1">
    <source>
        <dbReference type="ARBA" id="ARBA00022553"/>
    </source>
</evidence>
<dbReference type="InterPro" id="IPR016032">
    <property type="entry name" value="Sig_transdc_resp-reg_C-effctor"/>
</dbReference>
<comment type="caution">
    <text evidence="10">The sequence shown here is derived from an EMBL/GenBank/DDBJ whole genome shotgun (WGS) entry which is preliminary data.</text>
</comment>
<dbReference type="Gene3D" id="1.10.10.10">
    <property type="entry name" value="Winged helix-like DNA-binding domain superfamily/Winged helix DNA-binding domain"/>
    <property type="match status" value="1"/>
</dbReference>
<evidence type="ECO:0000259" key="8">
    <source>
        <dbReference type="PROSITE" id="PS50110"/>
    </source>
</evidence>
<feature type="domain" description="Response regulatory" evidence="8">
    <location>
        <begin position="2"/>
        <end position="116"/>
    </location>
</feature>
<dbReference type="Proteomes" id="UP000317043">
    <property type="component" value="Unassembled WGS sequence"/>
</dbReference>
<evidence type="ECO:0000256" key="7">
    <source>
        <dbReference type="PROSITE-ProRule" id="PRU01091"/>
    </source>
</evidence>
<dbReference type="GO" id="GO:0006355">
    <property type="term" value="P:regulation of DNA-templated transcription"/>
    <property type="evidence" value="ECO:0007669"/>
    <property type="project" value="InterPro"/>
</dbReference>
<dbReference type="InterPro" id="IPR001867">
    <property type="entry name" value="OmpR/PhoB-type_DNA-bd"/>
</dbReference>
<dbReference type="SUPFAM" id="SSF46894">
    <property type="entry name" value="C-terminal effector domain of the bipartite response regulators"/>
    <property type="match status" value="1"/>
</dbReference>
<proteinExistence type="predicted"/>
<dbReference type="InterPro" id="IPR036388">
    <property type="entry name" value="WH-like_DNA-bd_sf"/>
</dbReference>
<keyword evidence="11" id="KW-1185">Reference proteome</keyword>
<dbReference type="EMBL" id="VFOW01000001">
    <property type="protein sequence ID" value="TQL79101.1"/>
    <property type="molecule type" value="Genomic_DNA"/>
</dbReference>
<evidence type="ECO:0000313" key="11">
    <source>
        <dbReference type="Proteomes" id="UP000317043"/>
    </source>
</evidence>
<dbReference type="Gene3D" id="6.10.250.690">
    <property type="match status" value="1"/>
</dbReference>
<evidence type="ECO:0000256" key="4">
    <source>
        <dbReference type="ARBA" id="ARBA00023125"/>
    </source>
</evidence>
<dbReference type="InterPro" id="IPR039420">
    <property type="entry name" value="WalR-like"/>
</dbReference>
<dbReference type="GO" id="GO:0032993">
    <property type="term" value="C:protein-DNA complex"/>
    <property type="evidence" value="ECO:0007669"/>
    <property type="project" value="TreeGrafter"/>
</dbReference>